<keyword evidence="1" id="KW-1133">Transmembrane helix</keyword>
<dbReference type="EMBL" id="JAVRDO010000007">
    <property type="protein sequence ID" value="MDX9688173.1"/>
    <property type="molecule type" value="Genomic_DNA"/>
</dbReference>
<dbReference type="Proteomes" id="UP001281217">
    <property type="component" value="Unassembled WGS sequence"/>
</dbReference>
<dbReference type="InterPro" id="IPR045584">
    <property type="entry name" value="Pilin-like"/>
</dbReference>
<name>A0ABU5C0M1_9GAMM</name>
<dbReference type="Pfam" id="PF07963">
    <property type="entry name" value="N_methyl"/>
    <property type="match status" value="1"/>
</dbReference>
<dbReference type="PROSITE" id="PS00409">
    <property type="entry name" value="PROKAR_NTER_METHYL"/>
    <property type="match status" value="1"/>
</dbReference>
<dbReference type="InterPro" id="IPR032092">
    <property type="entry name" value="PilW"/>
</dbReference>
<evidence type="ECO:0000313" key="3">
    <source>
        <dbReference type="Proteomes" id="UP001281217"/>
    </source>
</evidence>
<keyword evidence="1" id="KW-0472">Membrane</keyword>
<sequence length="230" mass="25181">MRNSQRGFTLVELMVAMLIGLILMLAAVQLFLTNQRTFALQQALATLHEDGQMVTRYMTADIRQAGRGSAIAGAIPPVVLANTSDDANDTLSIRYWGTSTCAGDEFAGETEIQNTYSVDGDVLQCRSELTGTTVDLVSGVESFQVLYGIDDDDNGRLGVTRFVTASNLDDDSVIVAVRFALLLSTNTFTQVGAANQTYWVLDQASNTNDNLLRRVYSATVQLRNYNWDEV</sequence>
<dbReference type="Pfam" id="PF16074">
    <property type="entry name" value="PilW"/>
    <property type="match status" value="1"/>
</dbReference>
<evidence type="ECO:0000313" key="2">
    <source>
        <dbReference type="EMBL" id="MDX9688173.1"/>
    </source>
</evidence>
<keyword evidence="1" id="KW-0812">Transmembrane</keyword>
<dbReference type="InterPro" id="IPR012902">
    <property type="entry name" value="N_methyl_site"/>
</dbReference>
<keyword evidence="3" id="KW-1185">Reference proteome</keyword>
<evidence type="ECO:0000256" key="1">
    <source>
        <dbReference type="SAM" id="Phobius"/>
    </source>
</evidence>
<dbReference type="NCBIfam" id="TIGR02532">
    <property type="entry name" value="IV_pilin_GFxxxE"/>
    <property type="match status" value="1"/>
</dbReference>
<dbReference type="SUPFAM" id="SSF54523">
    <property type="entry name" value="Pili subunits"/>
    <property type="match status" value="1"/>
</dbReference>
<feature type="transmembrane region" description="Helical" evidence="1">
    <location>
        <begin position="7"/>
        <end position="32"/>
    </location>
</feature>
<reference evidence="3" key="1">
    <citation type="submission" date="2023-07" db="EMBL/GenBank/DDBJ databases">
        <authorList>
            <person name="de Witt J."/>
        </authorList>
    </citation>
    <scope>NUCLEOTIDE SEQUENCE [LARGE SCALE GENOMIC DNA]</scope>
    <source>
        <strain evidence="3">FZJ</strain>
    </source>
</reference>
<dbReference type="RefSeq" id="WP_320331688.1">
    <property type="nucleotide sequence ID" value="NZ_JAVRDO010000007.1"/>
</dbReference>
<proteinExistence type="predicted"/>
<protein>
    <submittedName>
        <fullName evidence="2">PilW family protein</fullName>
    </submittedName>
</protein>
<comment type="caution">
    <text evidence="2">The sequence shown here is derived from an EMBL/GenBank/DDBJ whole genome shotgun (WGS) entry which is preliminary data.</text>
</comment>
<accession>A0ABU5C0M1</accession>
<organism evidence="2 3">
    <name type="scientific">Halopseudomonas formosensis</name>
    <dbReference type="NCBI Taxonomy" id="1002526"/>
    <lineage>
        <taxon>Bacteria</taxon>
        <taxon>Pseudomonadati</taxon>
        <taxon>Pseudomonadota</taxon>
        <taxon>Gammaproteobacteria</taxon>
        <taxon>Pseudomonadales</taxon>
        <taxon>Pseudomonadaceae</taxon>
        <taxon>Halopseudomonas</taxon>
    </lineage>
</organism>
<gene>
    <name evidence="2" type="ORF">RED13_002620</name>
</gene>